<dbReference type="AlphaFoldDB" id="A0A6L3VRI5"/>
<dbReference type="OrthoDB" id="5143389at2"/>
<sequence length="158" mass="16016">MSDPLDSEPVVPAVITAGHSARASLRLVGGGGCMAGGTHLPSWSRADVAELTDHPRGARHPARVAHGVTVWVTRCGQCEVPLLLVGPWGAGRSGPPACSPPLVLELVGAVLGDDARAELDQGHAPRRPPLPPFPPAPFPPSVGAVGGIGDPGAPARWA</sequence>
<comment type="caution">
    <text evidence="1">The sequence shown here is derived from an EMBL/GenBank/DDBJ whole genome shotgun (WGS) entry which is preliminary data.</text>
</comment>
<evidence type="ECO:0000313" key="2">
    <source>
        <dbReference type="Proteomes" id="UP000483004"/>
    </source>
</evidence>
<accession>A0A6L3VRI5</accession>
<reference evidence="1 2" key="1">
    <citation type="submission" date="2019-09" db="EMBL/GenBank/DDBJ databases">
        <title>Actinomadura physcomitrii sp. nov., a novel actinomycete isolated from moss [Physcomitrium sphaericum (Ludw) Fuernr].</title>
        <authorList>
            <person name="Liu C."/>
            <person name="Zhuang X."/>
        </authorList>
    </citation>
    <scope>NUCLEOTIDE SEQUENCE [LARGE SCALE GENOMIC DNA]</scope>
    <source>
        <strain evidence="1 2">CYP1-1B</strain>
    </source>
</reference>
<dbReference type="RefSeq" id="WP_151542455.1">
    <property type="nucleotide sequence ID" value="NZ_WBMR01000076.1"/>
</dbReference>
<keyword evidence="2" id="KW-1185">Reference proteome</keyword>
<dbReference type="Proteomes" id="UP000483004">
    <property type="component" value="Unassembled WGS sequence"/>
</dbReference>
<evidence type="ECO:0000313" key="1">
    <source>
        <dbReference type="EMBL" id="KAB2376984.1"/>
    </source>
</evidence>
<gene>
    <name evidence="1" type="ORF">F9B16_24425</name>
</gene>
<dbReference type="EMBL" id="WBMR01000076">
    <property type="protein sequence ID" value="KAB2376984.1"/>
    <property type="molecule type" value="Genomic_DNA"/>
</dbReference>
<organism evidence="1 2">
    <name type="scientific">Actinomadura montaniterrae</name>
    <dbReference type="NCBI Taxonomy" id="1803903"/>
    <lineage>
        <taxon>Bacteria</taxon>
        <taxon>Bacillati</taxon>
        <taxon>Actinomycetota</taxon>
        <taxon>Actinomycetes</taxon>
        <taxon>Streptosporangiales</taxon>
        <taxon>Thermomonosporaceae</taxon>
        <taxon>Actinomadura</taxon>
    </lineage>
</organism>
<protein>
    <submittedName>
        <fullName evidence="1">Uncharacterized protein</fullName>
    </submittedName>
</protein>
<proteinExistence type="predicted"/>
<name>A0A6L3VRI5_9ACTN</name>